<protein>
    <submittedName>
        <fullName evidence="1">Uncharacterized protein</fullName>
    </submittedName>
</protein>
<evidence type="ECO:0000313" key="1">
    <source>
        <dbReference type="EMBL" id="KAJ7627451.1"/>
    </source>
</evidence>
<reference evidence="1" key="1">
    <citation type="submission" date="2023-03" db="EMBL/GenBank/DDBJ databases">
        <title>Massive genome expansion in bonnet fungi (Mycena s.s.) driven by repeated elements and novel gene families across ecological guilds.</title>
        <authorList>
            <consortium name="Lawrence Berkeley National Laboratory"/>
            <person name="Harder C.B."/>
            <person name="Miyauchi S."/>
            <person name="Viragh M."/>
            <person name="Kuo A."/>
            <person name="Thoen E."/>
            <person name="Andreopoulos B."/>
            <person name="Lu D."/>
            <person name="Skrede I."/>
            <person name="Drula E."/>
            <person name="Henrissat B."/>
            <person name="Morin E."/>
            <person name="Kohler A."/>
            <person name="Barry K."/>
            <person name="LaButti K."/>
            <person name="Morin E."/>
            <person name="Salamov A."/>
            <person name="Lipzen A."/>
            <person name="Mereny Z."/>
            <person name="Hegedus B."/>
            <person name="Baldrian P."/>
            <person name="Stursova M."/>
            <person name="Weitz H."/>
            <person name="Taylor A."/>
            <person name="Grigoriev I.V."/>
            <person name="Nagy L.G."/>
            <person name="Martin F."/>
            <person name="Kauserud H."/>
        </authorList>
    </citation>
    <scope>NUCLEOTIDE SEQUENCE</scope>
    <source>
        <strain evidence="1">9284</strain>
    </source>
</reference>
<dbReference type="Pfam" id="PF18758">
    <property type="entry name" value="KDZ"/>
    <property type="match status" value="1"/>
</dbReference>
<sequence length="276" mass="31967">MISQERYVEFLRTVRQWLHISMLKRAGRGLDPSGIAGTQPGYCIRAETYEFVSRFLYALFLAIDANFRLKRKDVSSEEKDPGFGNGWAFFGDVHAYMQHLRTHWNDKQERSHCVAHDAVDKPDRESRGTSSSGAWSELMTASRYINMDWIFFRSIAGTQLVRLFVSYDIACQWHIHLWERLRRYQDATLMLDGRGKFFHLPAHIEACNLKFSFNLTRDVGMTDGEGPERGWSNSNALARSTKEMGPGARRDTLDAHFNDWNHKKIIALETIRKLSI</sequence>
<name>A0AAD7BQH5_9AGAR</name>
<dbReference type="Proteomes" id="UP001221142">
    <property type="component" value="Unassembled WGS sequence"/>
</dbReference>
<dbReference type="InterPro" id="IPR040521">
    <property type="entry name" value="KDZ"/>
</dbReference>
<keyword evidence="2" id="KW-1185">Reference proteome</keyword>
<evidence type="ECO:0000313" key="2">
    <source>
        <dbReference type="Proteomes" id="UP001221142"/>
    </source>
</evidence>
<dbReference type="EMBL" id="JARKIF010000011">
    <property type="protein sequence ID" value="KAJ7627451.1"/>
    <property type="molecule type" value="Genomic_DNA"/>
</dbReference>
<comment type="caution">
    <text evidence="1">The sequence shown here is derived from an EMBL/GenBank/DDBJ whole genome shotgun (WGS) entry which is preliminary data.</text>
</comment>
<gene>
    <name evidence="1" type="ORF">FB45DRAFT_979722</name>
</gene>
<organism evidence="1 2">
    <name type="scientific">Roridomyces roridus</name>
    <dbReference type="NCBI Taxonomy" id="1738132"/>
    <lineage>
        <taxon>Eukaryota</taxon>
        <taxon>Fungi</taxon>
        <taxon>Dikarya</taxon>
        <taxon>Basidiomycota</taxon>
        <taxon>Agaricomycotina</taxon>
        <taxon>Agaricomycetes</taxon>
        <taxon>Agaricomycetidae</taxon>
        <taxon>Agaricales</taxon>
        <taxon>Marasmiineae</taxon>
        <taxon>Mycenaceae</taxon>
        <taxon>Roridomyces</taxon>
    </lineage>
</organism>
<dbReference type="AlphaFoldDB" id="A0AAD7BQH5"/>
<proteinExistence type="predicted"/>
<accession>A0AAD7BQH5</accession>